<feature type="region of interest" description="Disordered" evidence="9">
    <location>
        <begin position="1294"/>
        <end position="1356"/>
    </location>
</feature>
<feature type="region of interest" description="Disordered" evidence="9">
    <location>
        <begin position="272"/>
        <end position="461"/>
    </location>
</feature>
<feature type="compositionally biased region" description="Low complexity" evidence="9">
    <location>
        <begin position="209"/>
        <end position="218"/>
    </location>
</feature>
<keyword evidence="3 10" id="KW-0812">Transmembrane</keyword>
<protein>
    <submittedName>
        <fullName evidence="11">Trichohyalin</fullName>
    </submittedName>
</protein>
<feature type="region of interest" description="Disordered" evidence="9">
    <location>
        <begin position="1"/>
        <end position="223"/>
    </location>
</feature>
<feature type="compositionally biased region" description="Polar residues" evidence="9">
    <location>
        <begin position="880"/>
        <end position="895"/>
    </location>
</feature>
<evidence type="ECO:0000256" key="2">
    <source>
        <dbReference type="ARBA" id="ARBA00022475"/>
    </source>
</evidence>
<feature type="compositionally biased region" description="Basic and acidic residues" evidence="9">
    <location>
        <begin position="763"/>
        <end position="775"/>
    </location>
</feature>
<feature type="region of interest" description="Disordered" evidence="9">
    <location>
        <begin position="1406"/>
        <end position="1542"/>
    </location>
</feature>
<dbReference type="InterPro" id="IPR055282">
    <property type="entry name" value="PPI1-4"/>
</dbReference>
<feature type="transmembrane region" description="Helical" evidence="10">
    <location>
        <begin position="1565"/>
        <end position="1585"/>
    </location>
</feature>
<feature type="region of interest" description="Disordered" evidence="9">
    <location>
        <begin position="873"/>
        <end position="924"/>
    </location>
</feature>
<feature type="compositionally biased region" description="Polar residues" evidence="9">
    <location>
        <begin position="1503"/>
        <end position="1519"/>
    </location>
</feature>
<dbReference type="PANTHER" id="PTHR32219">
    <property type="entry name" value="RNA-BINDING PROTEIN YLMH-RELATED"/>
    <property type="match status" value="1"/>
</dbReference>
<reference evidence="11" key="2">
    <citation type="submission" date="2023-04" db="EMBL/GenBank/DDBJ databases">
        <authorList>
            <person name="Bruccoleri R.E."/>
            <person name="Oakeley E.J."/>
            <person name="Faust A.-M."/>
            <person name="Dessus-Babus S."/>
            <person name="Altorfer M."/>
            <person name="Burckhardt D."/>
            <person name="Oertli M."/>
            <person name="Naumann U."/>
            <person name="Petersen F."/>
            <person name="Wong J."/>
        </authorList>
    </citation>
    <scope>NUCLEOTIDE SEQUENCE</scope>
    <source>
        <strain evidence="11">GSM-AAB239-AS_SAM_17_03QT</strain>
        <tissue evidence="11">Leaf</tissue>
    </source>
</reference>
<comment type="caution">
    <text evidence="11">The sequence shown here is derived from an EMBL/GenBank/DDBJ whole genome shotgun (WGS) entry which is preliminary data.</text>
</comment>
<comment type="subcellular location">
    <subcellularLocation>
        <location evidence="1">Cell membrane</location>
        <topology evidence="1">Single-pass membrane protein</topology>
    </subcellularLocation>
</comment>
<feature type="coiled-coil region" evidence="8">
    <location>
        <begin position="1147"/>
        <end position="1181"/>
    </location>
</feature>
<feature type="compositionally biased region" description="Basic and acidic residues" evidence="9">
    <location>
        <begin position="441"/>
        <end position="461"/>
    </location>
</feature>
<feature type="region of interest" description="Disordered" evidence="9">
    <location>
        <begin position="729"/>
        <end position="788"/>
    </location>
</feature>
<feature type="coiled-coil region" evidence="8">
    <location>
        <begin position="1024"/>
        <end position="1065"/>
    </location>
</feature>
<feature type="region of interest" description="Disordered" evidence="9">
    <location>
        <begin position="683"/>
        <end position="717"/>
    </location>
</feature>
<evidence type="ECO:0000256" key="3">
    <source>
        <dbReference type="ARBA" id="ARBA00022692"/>
    </source>
</evidence>
<accession>A0AAX6I7B9</accession>
<evidence type="ECO:0000256" key="1">
    <source>
        <dbReference type="ARBA" id="ARBA00004162"/>
    </source>
</evidence>
<comment type="similarity">
    <text evidence="7">Belongs to the plant Proton pump-interactor protein family.</text>
</comment>
<evidence type="ECO:0000256" key="7">
    <source>
        <dbReference type="ARBA" id="ARBA00038080"/>
    </source>
</evidence>
<dbReference type="GO" id="GO:0005886">
    <property type="term" value="C:plasma membrane"/>
    <property type="evidence" value="ECO:0007669"/>
    <property type="project" value="UniProtKB-SubCell"/>
</dbReference>
<keyword evidence="12" id="KW-1185">Reference proteome</keyword>
<evidence type="ECO:0000256" key="4">
    <source>
        <dbReference type="ARBA" id="ARBA00022989"/>
    </source>
</evidence>
<organism evidence="11 12">
    <name type="scientific">Iris pallida</name>
    <name type="common">Sweet iris</name>
    <dbReference type="NCBI Taxonomy" id="29817"/>
    <lineage>
        <taxon>Eukaryota</taxon>
        <taxon>Viridiplantae</taxon>
        <taxon>Streptophyta</taxon>
        <taxon>Embryophyta</taxon>
        <taxon>Tracheophyta</taxon>
        <taxon>Spermatophyta</taxon>
        <taxon>Magnoliopsida</taxon>
        <taxon>Liliopsida</taxon>
        <taxon>Asparagales</taxon>
        <taxon>Iridaceae</taxon>
        <taxon>Iridoideae</taxon>
        <taxon>Irideae</taxon>
        <taxon>Iris</taxon>
    </lineage>
</organism>
<proteinExistence type="inferred from homology"/>
<evidence type="ECO:0000313" key="12">
    <source>
        <dbReference type="Proteomes" id="UP001140949"/>
    </source>
</evidence>
<dbReference type="Proteomes" id="UP001140949">
    <property type="component" value="Unassembled WGS sequence"/>
</dbReference>
<evidence type="ECO:0000256" key="8">
    <source>
        <dbReference type="SAM" id="Coils"/>
    </source>
</evidence>
<feature type="compositionally biased region" description="Basic and acidic residues" evidence="9">
    <location>
        <begin position="176"/>
        <end position="207"/>
    </location>
</feature>
<name>A0AAX6I7B9_IRIPA</name>
<feature type="compositionally biased region" description="Basic and acidic residues" evidence="9">
    <location>
        <begin position="967"/>
        <end position="976"/>
    </location>
</feature>
<evidence type="ECO:0000256" key="9">
    <source>
        <dbReference type="SAM" id="MobiDB-lite"/>
    </source>
</evidence>
<feature type="compositionally biased region" description="Low complexity" evidence="9">
    <location>
        <begin position="272"/>
        <end position="289"/>
    </location>
</feature>
<sequence>MTVEAGECNGGRRGGDPKGAEEIGGNYVIVNGGGDHSSEEDLDHDVDRDHDPKEEKKKKSPDPSGAKEENGGGDVCEKDAVPEENGDGASAVERSDASVGAVAEMEAEEENGGADASSVERSGAGIESAVTNDAKEATEGVTEGNGEEGEPAPSAATTKKEDGRQVVEISAADVASKQEKGMEVDNGEVKATDDKETVVKEVHKDGSGEAETGSGSETIAESQQPELEIAADAETENPVQSEVEDVKESVAEVIVEVEDVKDSEPVIVSESVETAVVEESGNPELVESASEVEEVHSRQQPSRHQHEEIEEVQSRQQPEVVDEVQSRQQPEEVEEVQSRQQPEEVEEVQSRQQPEVVDEVQSRQQPGEVEEVQSRQQPAEVEEVQSRQQPEVVDEVQSRQQPEVVEEVQSRQQPGEVEEVQSRQQPEDPVNKELVPAAKVEGVHKDDSLEEETKSGSDMKVEVQEPVIVSIENEYRGESELFLKVEDAKESETEIRFNVNDVKESESVILLESVEPVVEETGNVVSESTAEVQPEDPVAEDYKVEVEVKESETGVRLEDSDVKGSESVIVPELVEPVVEETCNAEDYKVEVEDIKDSETGFRLEGSDVKEPQSVIVPESVEHLVEETCNAEEYKVEDVKELETGVRLEESDVNESESVIVPQSVEPVVEGTCNAKLLVSAAEVEVESRQQPEDPVAKDDDVEVEERKEPESVLQEAEAVAEDANIKVFVTEEDNREDPASVIEKADNITTNPDPEDPESVVSEADRVEVEQKEEPQSSGEALRTATTVEPADAVVIERSECFPIENEVAEMPNVESDAPTDEQSVQLEAKANYVSNDIVGVPTEKVDRSNNDECLECPKELLKEVARSIDDKHLELGSVNDGTTDQSETKPSYSAQLDEPISSGPVPRDAEPKTTDLQPTTYCELETEVSVEFVATNKGADDHVGGMESKSDNGSDSIEGGECKASSTEENRSTSKDDDEEPSDGQAATAETIQAPSEAHVVKRHPVYLIKVGRFIDDELEKKIQQAVLELNEKTRIRDSVQEEIRKKLVTLRQYDQELEDASAKENAQRAIFNEKHEELDGVQVLVNRINNATSIADIDVKIQTMVHRQQHETIDLKQEKYYIREINQLKRLREQLSLKKAPQEEIDKALAQRAEVYTRLEKLKKELKPLRDVLKSATNSNYELRKRNLAEREIVKRLRDQYFVANRIRQEAYMQLQELRKQSAEKFKHFSMYKADQNIAANFRFSGDNEGLRTHCSRQVERIMELWNNNDDFRKDYIKSNVNSTLRRLGTLDGRSLGPGEEAPIVSPYMDRKPKSLSLPSSNAETSAPLVASGGKQEASALLVPSEGKQEKTEALATKQVTRTNHLVKSTVKAKSITNEVVPTTSISPEPQKDEKETKLEELAKKEEELQRKEEKSRKEMAAKEEEMRKEKAAAEMKEKLILEQKIKAKEAEERKRRKDEKARAKADYRSQKEAELKEKKRARKEMKRAYGTEAGNGDVDGQTTPVTDTASSDTSVPQEAETRVASTSKRRSSRPAAAVKQFDRVQPLPFPLRNRGKRKMTTWMWVILTALFVLLLFFAGNYVTVSSFSIPDIGF</sequence>
<dbReference type="PANTHER" id="PTHR32219:SF3">
    <property type="entry name" value="CALPONIN-LIKE DOMAIN PROTEIN"/>
    <property type="match status" value="1"/>
</dbReference>
<keyword evidence="4 10" id="KW-1133">Transmembrane helix</keyword>
<feature type="compositionally biased region" description="Basic and acidic residues" evidence="9">
    <location>
        <begin position="939"/>
        <end position="953"/>
    </location>
</feature>
<evidence type="ECO:0000256" key="5">
    <source>
        <dbReference type="ARBA" id="ARBA00023054"/>
    </source>
</evidence>
<evidence type="ECO:0000313" key="11">
    <source>
        <dbReference type="EMBL" id="KAJ6849109.1"/>
    </source>
</evidence>
<gene>
    <name evidence="11" type="ORF">M6B38_271055</name>
</gene>
<feature type="region of interest" description="Disordered" evidence="9">
    <location>
        <begin position="937"/>
        <end position="998"/>
    </location>
</feature>
<keyword evidence="5 8" id="KW-0175">Coiled coil</keyword>
<keyword evidence="6 10" id="KW-0472">Membrane</keyword>
<keyword evidence="2" id="KW-1003">Cell membrane</keyword>
<feature type="compositionally biased region" description="Basic and acidic residues" evidence="9">
    <location>
        <begin position="45"/>
        <end position="81"/>
    </location>
</feature>
<evidence type="ECO:0000256" key="10">
    <source>
        <dbReference type="SAM" id="Phobius"/>
    </source>
</evidence>
<feature type="compositionally biased region" description="Polar residues" evidence="9">
    <location>
        <begin position="776"/>
        <end position="787"/>
    </location>
</feature>
<reference evidence="11" key="1">
    <citation type="journal article" date="2023" name="GigaByte">
        <title>Genome assembly of the bearded iris, Iris pallida Lam.</title>
        <authorList>
            <person name="Bruccoleri R.E."/>
            <person name="Oakeley E.J."/>
            <person name="Faust A.M.E."/>
            <person name="Altorfer M."/>
            <person name="Dessus-Babus S."/>
            <person name="Burckhardt D."/>
            <person name="Oertli M."/>
            <person name="Naumann U."/>
            <person name="Petersen F."/>
            <person name="Wong J."/>
        </authorList>
    </citation>
    <scope>NUCLEOTIDE SEQUENCE</scope>
    <source>
        <strain evidence="11">GSM-AAB239-AS_SAM_17_03QT</strain>
    </source>
</reference>
<dbReference type="EMBL" id="JANAVB010003925">
    <property type="protein sequence ID" value="KAJ6849109.1"/>
    <property type="molecule type" value="Genomic_DNA"/>
</dbReference>
<feature type="compositionally biased region" description="Basic and acidic residues" evidence="9">
    <location>
        <begin position="685"/>
        <end position="710"/>
    </location>
</feature>
<evidence type="ECO:0000256" key="6">
    <source>
        <dbReference type="ARBA" id="ARBA00023136"/>
    </source>
</evidence>
<feature type="compositionally biased region" description="Basic and acidic residues" evidence="9">
    <location>
        <begin position="1406"/>
        <end position="1480"/>
    </location>
</feature>